<evidence type="ECO:0000256" key="12">
    <source>
        <dbReference type="HAMAP-Rule" id="MF_01396"/>
    </source>
</evidence>
<dbReference type="GO" id="GO:0046933">
    <property type="term" value="F:proton-transporting ATP synthase activity, rotational mechanism"/>
    <property type="evidence" value="ECO:0007669"/>
    <property type="project" value="UniProtKB-UniRule"/>
</dbReference>
<evidence type="ECO:0000256" key="1">
    <source>
        <dbReference type="ARBA" id="ARBA00004141"/>
    </source>
</evidence>
<dbReference type="GO" id="GO:0033177">
    <property type="term" value="C:proton-transporting two-sector ATPase complex, proton-transporting domain"/>
    <property type="evidence" value="ECO:0007669"/>
    <property type="project" value="InterPro"/>
</dbReference>
<dbReference type="PROSITE" id="PS00605">
    <property type="entry name" value="ATPASE_C"/>
    <property type="match status" value="1"/>
</dbReference>
<keyword evidence="6 12" id="KW-0375">Hydrogen ion transport</keyword>
<dbReference type="GO" id="GO:0045259">
    <property type="term" value="C:proton-transporting ATP synthase complex"/>
    <property type="evidence" value="ECO:0007669"/>
    <property type="project" value="UniProtKB-KW"/>
</dbReference>
<dbReference type="InterPro" id="IPR000454">
    <property type="entry name" value="ATP_synth_F0_csu"/>
</dbReference>
<keyword evidence="15" id="KW-1185">Reference proteome</keyword>
<dbReference type="InterPro" id="IPR020537">
    <property type="entry name" value="ATP_synth_F0_csu_DDCD_BS"/>
</dbReference>
<dbReference type="InterPro" id="IPR002379">
    <property type="entry name" value="ATPase_proteolipid_c-like_dom"/>
</dbReference>
<dbReference type="PANTHER" id="PTHR10031:SF0">
    <property type="entry name" value="ATPASE PROTEIN 9"/>
    <property type="match status" value="1"/>
</dbReference>
<comment type="function">
    <text evidence="12">F(1)F(0) ATP synthase produces ATP from ADP in the presence of a proton or sodium gradient. F-type ATPases consist of two structural domains, F(1) containing the extramembraneous catalytic core and F(0) containing the membrane proton channel, linked together by a central stalk and a peripheral stalk. During catalysis, ATP synthesis in the catalytic domain of F(1) is coupled via a rotary mechanism of the central stalk subunits to proton translocation.</text>
</comment>
<dbReference type="EMBL" id="JAAQPH010000024">
    <property type="protein sequence ID" value="NIA71581.1"/>
    <property type="molecule type" value="Genomic_DNA"/>
</dbReference>
<keyword evidence="5 12" id="KW-0812">Transmembrane</keyword>
<dbReference type="RefSeq" id="WP_167229365.1">
    <property type="nucleotide sequence ID" value="NZ_JAAQPH010000024.1"/>
</dbReference>
<feature type="domain" description="V-ATPase proteolipid subunit C-like" evidence="13">
    <location>
        <begin position="9"/>
        <end position="71"/>
    </location>
</feature>
<dbReference type="Gene3D" id="1.20.20.10">
    <property type="entry name" value="F1F0 ATP synthase subunit C"/>
    <property type="match status" value="1"/>
</dbReference>
<keyword evidence="9 12" id="KW-0446">Lipid-binding</keyword>
<gene>
    <name evidence="12" type="primary">atpE</name>
    <name evidence="14" type="ORF">HBA54_23600</name>
</gene>
<evidence type="ECO:0000256" key="10">
    <source>
        <dbReference type="ARBA" id="ARBA00023136"/>
    </source>
</evidence>
<feature type="transmembrane region" description="Helical" evidence="12">
    <location>
        <begin position="46"/>
        <end position="73"/>
    </location>
</feature>
<proteinExistence type="inferred from homology"/>
<accession>A0A967KHT1</accession>
<comment type="subcellular location">
    <subcellularLocation>
        <location evidence="12">Cell membrane</location>
        <topology evidence="12">Multi-pass membrane protein</topology>
    </subcellularLocation>
    <subcellularLocation>
        <location evidence="1">Membrane</location>
        <topology evidence="1">Multi-pass membrane protein</topology>
    </subcellularLocation>
</comment>
<evidence type="ECO:0000256" key="5">
    <source>
        <dbReference type="ARBA" id="ARBA00022692"/>
    </source>
</evidence>
<evidence type="ECO:0000256" key="11">
    <source>
        <dbReference type="ARBA" id="ARBA00023310"/>
    </source>
</evidence>
<organism evidence="14 15">
    <name type="scientific">Pelagibius litoralis</name>
    <dbReference type="NCBI Taxonomy" id="374515"/>
    <lineage>
        <taxon>Bacteria</taxon>
        <taxon>Pseudomonadati</taxon>
        <taxon>Pseudomonadota</taxon>
        <taxon>Alphaproteobacteria</taxon>
        <taxon>Rhodospirillales</taxon>
        <taxon>Rhodovibrionaceae</taxon>
        <taxon>Pelagibius</taxon>
    </lineage>
</organism>
<evidence type="ECO:0000256" key="8">
    <source>
        <dbReference type="ARBA" id="ARBA00023065"/>
    </source>
</evidence>
<feature type="site" description="Reversibly protonated during proton transport" evidence="12">
    <location>
        <position position="58"/>
    </location>
</feature>
<evidence type="ECO:0000256" key="4">
    <source>
        <dbReference type="ARBA" id="ARBA00022547"/>
    </source>
</evidence>
<dbReference type="PRINTS" id="PR00124">
    <property type="entry name" value="ATPASEC"/>
</dbReference>
<dbReference type="GO" id="GO:0008289">
    <property type="term" value="F:lipid binding"/>
    <property type="evidence" value="ECO:0007669"/>
    <property type="project" value="UniProtKB-KW"/>
</dbReference>
<dbReference type="AlphaFoldDB" id="A0A967KHT1"/>
<comment type="caution">
    <text evidence="14">The sequence shown here is derived from an EMBL/GenBank/DDBJ whole genome shotgun (WGS) entry which is preliminary data.</text>
</comment>
<keyword evidence="3 12" id="KW-0813">Transport</keyword>
<dbReference type="GO" id="GO:0005886">
    <property type="term" value="C:plasma membrane"/>
    <property type="evidence" value="ECO:0007669"/>
    <property type="project" value="UniProtKB-SubCell"/>
</dbReference>
<feature type="transmembrane region" description="Helical" evidence="12">
    <location>
        <begin position="12"/>
        <end position="34"/>
    </location>
</feature>
<dbReference type="InterPro" id="IPR038662">
    <property type="entry name" value="ATP_synth_F0_csu_sf"/>
</dbReference>
<keyword evidence="10 12" id="KW-0472">Membrane</keyword>
<evidence type="ECO:0000256" key="6">
    <source>
        <dbReference type="ARBA" id="ARBA00022781"/>
    </source>
</evidence>
<reference evidence="14" key="1">
    <citation type="submission" date="2020-03" db="EMBL/GenBank/DDBJ databases">
        <title>Genome of Pelagibius litoralis DSM 21314T.</title>
        <authorList>
            <person name="Wang G."/>
        </authorList>
    </citation>
    <scope>NUCLEOTIDE SEQUENCE</scope>
    <source>
        <strain evidence="14">DSM 21314</strain>
    </source>
</reference>
<dbReference type="Pfam" id="PF00137">
    <property type="entry name" value="ATP-synt_C"/>
    <property type="match status" value="1"/>
</dbReference>
<dbReference type="InterPro" id="IPR035921">
    <property type="entry name" value="F/V-ATP_Csub_sf"/>
</dbReference>
<dbReference type="Proteomes" id="UP000761264">
    <property type="component" value="Unassembled WGS sequence"/>
</dbReference>
<dbReference type="SUPFAM" id="SSF81333">
    <property type="entry name" value="F1F0 ATP synthase subunit C"/>
    <property type="match status" value="1"/>
</dbReference>
<name>A0A967KHT1_9PROT</name>
<keyword evidence="12" id="KW-1003">Cell membrane</keyword>
<keyword evidence="4 12" id="KW-0138">CF(0)</keyword>
<sequence length="74" mass="7464">MELEAAKVIGAGLAVIGVIGSGIGIGNIFSSFIVAVGRNPAARGEVFTMTMLGFALVEAIALFALVIALLILFG</sequence>
<evidence type="ECO:0000259" key="13">
    <source>
        <dbReference type="Pfam" id="PF00137"/>
    </source>
</evidence>
<dbReference type="PANTHER" id="PTHR10031">
    <property type="entry name" value="ATP SYNTHASE LIPID-BINDING PROTEIN, MITOCHONDRIAL"/>
    <property type="match status" value="1"/>
</dbReference>
<comment type="similarity">
    <text evidence="2 12">Belongs to the ATPase C chain family.</text>
</comment>
<evidence type="ECO:0000256" key="2">
    <source>
        <dbReference type="ARBA" id="ARBA00006704"/>
    </source>
</evidence>
<dbReference type="HAMAP" id="MF_01396">
    <property type="entry name" value="ATP_synth_c_bact"/>
    <property type="match status" value="1"/>
</dbReference>
<evidence type="ECO:0000313" key="15">
    <source>
        <dbReference type="Proteomes" id="UP000761264"/>
    </source>
</evidence>
<keyword evidence="7 12" id="KW-1133">Transmembrane helix</keyword>
<comment type="function">
    <text evidence="12">Key component of the F(0) channel; it plays a direct role in translocation across the membrane. A homomeric c-ring of between 10-14 subunits forms the central stalk rotor element with the F(1) delta and epsilon subunits.</text>
</comment>
<evidence type="ECO:0000256" key="7">
    <source>
        <dbReference type="ARBA" id="ARBA00022989"/>
    </source>
</evidence>
<evidence type="ECO:0000256" key="9">
    <source>
        <dbReference type="ARBA" id="ARBA00023121"/>
    </source>
</evidence>
<protein>
    <recommendedName>
        <fullName evidence="12">ATP synthase subunit c</fullName>
    </recommendedName>
    <alternativeName>
        <fullName evidence="12">ATP synthase F(0) sector subunit c</fullName>
    </alternativeName>
    <alternativeName>
        <fullName evidence="12">F-type ATPase subunit c</fullName>
        <shortName evidence="12">F-ATPase subunit c</shortName>
    </alternativeName>
    <alternativeName>
        <fullName evidence="12">Lipid-binding protein</fullName>
    </alternativeName>
</protein>
<evidence type="ECO:0000256" key="3">
    <source>
        <dbReference type="ARBA" id="ARBA00022448"/>
    </source>
</evidence>
<evidence type="ECO:0000313" key="14">
    <source>
        <dbReference type="EMBL" id="NIA71581.1"/>
    </source>
</evidence>
<keyword evidence="8 12" id="KW-0406">Ion transport</keyword>
<keyword evidence="11 12" id="KW-0066">ATP synthesis</keyword>